<reference evidence="1" key="1">
    <citation type="submission" date="2014-09" db="EMBL/GenBank/DDBJ databases">
        <authorList>
            <person name="Magalhaes I.L.F."/>
            <person name="Oliveira U."/>
            <person name="Santos F.R."/>
            <person name="Vidigal T.H.D.A."/>
            <person name="Brescovit A.D."/>
            <person name="Santos A.J."/>
        </authorList>
    </citation>
    <scope>NUCLEOTIDE SEQUENCE</scope>
    <source>
        <tissue evidence="1">Shoot tissue taken approximately 20 cm above the soil surface</tissue>
    </source>
</reference>
<proteinExistence type="predicted"/>
<evidence type="ECO:0000313" key="1">
    <source>
        <dbReference type="EMBL" id="JAD15379.1"/>
    </source>
</evidence>
<dbReference type="EMBL" id="GBRH01282516">
    <property type="protein sequence ID" value="JAD15379.1"/>
    <property type="molecule type" value="Transcribed_RNA"/>
</dbReference>
<accession>A0A0A8XNY1</accession>
<organism evidence="1">
    <name type="scientific">Arundo donax</name>
    <name type="common">Giant reed</name>
    <name type="synonym">Donax arundinaceus</name>
    <dbReference type="NCBI Taxonomy" id="35708"/>
    <lineage>
        <taxon>Eukaryota</taxon>
        <taxon>Viridiplantae</taxon>
        <taxon>Streptophyta</taxon>
        <taxon>Embryophyta</taxon>
        <taxon>Tracheophyta</taxon>
        <taxon>Spermatophyta</taxon>
        <taxon>Magnoliopsida</taxon>
        <taxon>Liliopsida</taxon>
        <taxon>Poales</taxon>
        <taxon>Poaceae</taxon>
        <taxon>PACMAD clade</taxon>
        <taxon>Arundinoideae</taxon>
        <taxon>Arundineae</taxon>
        <taxon>Arundo</taxon>
    </lineage>
</organism>
<name>A0A0A8XNY1_ARUDO</name>
<dbReference type="AlphaFoldDB" id="A0A0A8XNY1"/>
<reference evidence="1" key="2">
    <citation type="journal article" date="2015" name="Data Brief">
        <title>Shoot transcriptome of the giant reed, Arundo donax.</title>
        <authorList>
            <person name="Barrero R.A."/>
            <person name="Guerrero F.D."/>
            <person name="Moolhuijzen P."/>
            <person name="Goolsby J.A."/>
            <person name="Tidwell J."/>
            <person name="Bellgard S.E."/>
            <person name="Bellgard M.I."/>
        </authorList>
    </citation>
    <scope>NUCLEOTIDE SEQUENCE</scope>
    <source>
        <tissue evidence="1">Shoot tissue taken approximately 20 cm above the soil surface</tissue>
    </source>
</reference>
<protein>
    <submittedName>
        <fullName evidence="1">Uncharacterized protein</fullName>
    </submittedName>
</protein>
<sequence length="48" mass="5517">MHLYIVPGTVPEVLYCLLAECLTLLIKTRAQCTIVNNTMRPYSLFLIF</sequence>